<protein>
    <submittedName>
        <fullName evidence="2">Uncharacterized protein</fullName>
    </submittedName>
</protein>
<evidence type="ECO:0000313" key="2">
    <source>
        <dbReference type="EMBL" id="EKC17714.1"/>
    </source>
</evidence>
<dbReference type="EMBL" id="JH822251">
    <property type="protein sequence ID" value="EKC17714.1"/>
    <property type="molecule type" value="Genomic_DNA"/>
</dbReference>
<feature type="compositionally biased region" description="Polar residues" evidence="1">
    <location>
        <begin position="51"/>
        <end position="67"/>
    </location>
</feature>
<name>K1PFT3_MAGGI</name>
<dbReference type="HOGENOM" id="CLU_1919073_0_0_1"/>
<reference evidence="2" key="1">
    <citation type="journal article" date="2012" name="Nature">
        <title>The oyster genome reveals stress adaptation and complexity of shell formation.</title>
        <authorList>
            <person name="Zhang G."/>
            <person name="Fang X."/>
            <person name="Guo X."/>
            <person name="Li L."/>
            <person name="Luo R."/>
            <person name="Xu F."/>
            <person name="Yang P."/>
            <person name="Zhang L."/>
            <person name="Wang X."/>
            <person name="Qi H."/>
            <person name="Xiong Z."/>
            <person name="Que H."/>
            <person name="Xie Y."/>
            <person name="Holland P.W."/>
            <person name="Paps J."/>
            <person name="Zhu Y."/>
            <person name="Wu F."/>
            <person name="Chen Y."/>
            <person name="Wang J."/>
            <person name="Peng C."/>
            <person name="Meng J."/>
            <person name="Yang L."/>
            <person name="Liu J."/>
            <person name="Wen B."/>
            <person name="Zhang N."/>
            <person name="Huang Z."/>
            <person name="Zhu Q."/>
            <person name="Feng Y."/>
            <person name="Mount A."/>
            <person name="Hedgecock D."/>
            <person name="Xu Z."/>
            <person name="Liu Y."/>
            <person name="Domazet-Loso T."/>
            <person name="Du Y."/>
            <person name="Sun X."/>
            <person name="Zhang S."/>
            <person name="Liu B."/>
            <person name="Cheng P."/>
            <person name="Jiang X."/>
            <person name="Li J."/>
            <person name="Fan D."/>
            <person name="Wang W."/>
            <person name="Fu W."/>
            <person name="Wang T."/>
            <person name="Wang B."/>
            <person name="Zhang J."/>
            <person name="Peng Z."/>
            <person name="Li Y."/>
            <person name="Li N."/>
            <person name="Wang J."/>
            <person name="Chen M."/>
            <person name="He Y."/>
            <person name="Tan F."/>
            <person name="Song X."/>
            <person name="Zheng Q."/>
            <person name="Huang R."/>
            <person name="Yang H."/>
            <person name="Du X."/>
            <person name="Chen L."/>
            <person name="Yang M."/>
            <person name="Gaffney P.M."/>
            <person name="Wang S."/>
            <person name="Luo L."/>
            <person name="She Z."/>
            <person name="Ming Y."/>
            <person name="Huang W."/>
            <person name="Zhang S."/>
            <person name="Huang B."/>
            <person name="Zhang Y."/>
            <person name="Qu T."/>
            <person name="Ni P."/>
            <person name="Miao G."/>
            <person name="Wang J."/>
            <person name="Wang Q."/>
            <person name="Steinberg C.E."/>
            <person name="Wang H."/>
            <person name="Li N."/>
            <person name="Qian L."/>
            <person name="Zhang G."/>
            <person name="Li Y."/>
            <person name="Yang H."/>
            <person name="Liu X."/>
            <person name="Wang J."/>
            <person name="Yin Y."/>
            <person name="Wang J."/>
        </authorList>
    </citation>
    <scope>NUCLEOTIDE SEQUENCE [LARGE SCALE GENOMIC DNA]</scope>
    <source>
        <strain evidence="2">05x7-T-G4-1.051#20</strain>
    </source>
</reference>
<proteinExistence type="predicted"/>
<dbReference type="AlphaFoldDB" id="K1PFT3"/>
<gene>
    <name evidence="2" type="ORF">CGI_10000308</name>
</gene>
<accession>K1PFT3</accession>
<organism evidence="2">
    <name type="scientific">Magallana gigas</name>
    <name type="common">Pacific oyster</name>
    <name type="synonym">Crassostrea gigas</name>
    <dbReference type="NCBI Taxonomy" id="29159"/>
    <lineage>
        <taxon>Eukaryota</taxon>
        <taxon>Metazoa</taxon>
        <taxon>Spiralia</taxon>
        <taxon>Lophotrochozoa</taxon>
        <taxon>Mollusca</taxon>
        <taxon>Bivalvia</taxon>
        <taxon>Autobranchia</taxon>
        <taxon>Pteriomorphia</taxon>
        <taxon>Ostreida</taxon>
        <taxon>Ostreoidea</taxon>
        <taxon>Ostreidae</taxon>
        <taxon>Magallana</taxon>
    </lineage>
</organism>
<evidence type="ECO:0000256" key="1">
    <source>
        <dbReference type="SAM" id="MobiDB-lite"/>
    </source>
</evidence>
<feature type="compositionally biased region" description="Basic residues" evidence="1">
    <location>
        <begin position="17"/>
        <end position="28"/>
    </location>
</feature>
<sequence>MSDPKHTEPLKSSASKGKVKVKMKKHQKNSGSSDTLPKRRKLDTDDGRPAGSSTAEVETEAQPSYQSVKDPIGVEHELFIDVSEKILMSWPMVMQSPQFCKCLPIQQLSTISKALVSICKTDHFMYISRNGK</sequence>
<feature type="region of interest" description="Disordered" evidence="1">
    <location>
        <begin position="1"/>
        <end position="68"/>
    </location>
</feature>
<dbReference type="InParanoid" id="K1PFT3"/>